<evidence type="ECO:0000313" key="7">
    <source>
        <dbReference type="EMBL" id="CAG8475880.1"/>
    </source>
</evidence>
<proteinExistence type="predicted"/>
<keyword evidence="8" id="KW-1185">Reference proteome</keyword>
<evidence type="ECO:0000256" key="5">
    <source>
        <dbReference type="SAM" id="Phobius"/>
    </source>
</evidence>
<keyword evidence="5" id="KW-0812">Transmembrane</keyword>
<feature type="transmembrane region" description="Helical" evidence="5">
    <location>
        <begin position="6"/>
        <end position="28"/>
    </location>
</feature>
<dbReference type="InterPro" id="IPR016035">
    <property type="entry name" value="Acyl_Trfase/lysoPLipase"/>
</dbReference>
<dbReference type="InterPro" id="IPR050301">
    <property type="entry name" value="NTE"/>
</dbReference>
<dbReference type="Pfam" id="PF11815">
    <property type="entry name" value="DUF3336"/>
    <property type="match status" value="1"/>
</dbReference>
<name>A0A9N8W3F8_9GLOM</name>
<dbReference type="EMBL" id="CAJVPV010000839">
    <property type="protein sequence ID" value="CAG8475880.1"/>
    <property type="molecule type" value="Genomic_DNA"/>
</dbReference>
<comment type="caution">
    <text evidence="4">Lacks conserved residue(s) required for the propagation of feature annotation.</text>
</comment>
<comment type="caution">
    <text evidence="7">The sequence shown here is derived from an EMBL/GenBank/DDBJ whole genome shotgun (WGS) entry which is preliminary data.</text>
</comment>
<evidence type="ECO:0000313" key="8">
    <source>
        <dbReference type="Proteomes" id="UP000789342"/>
    </source>
</evidence>
<dbReference type="OrthoDB" id="10049244at2759"/>
<organism evidence="7 8">
    <name type="scientific">Acaulospora morrowiae</name>
    <dbReference type="NCBI Taxonomy" id="94023"/>
    <lineage>
        <taxon>Eukaryota</taxon>
        <taxon>Fungi</taxon>
        <taxon>Fungi incertae sedis</taxon>
        <taxon>Mucoromycota</taxon>
        <taxon>Glomeromycotina</taxon>
        <taxon>Glomeromycetes</taxon>
        <taxon>Diversisporales</taxon>
        <taxon>Acaulosporaceae</taxon>
        <taxon>Acaulospora</taxon>
    </lineage>
</organism>
<dbReference type="Gene3D" id="3.40.1090.10">
    <property type="entry name" value="Cytosolic phospholipase A2 catalytic domain"/>
    <property type="match status" value="1"/>
</dbReference>
<dbReference type="PANTHER" id="PTHR14226:SF44">
    <property type="entry name" value="TRIACYLGLYCEROL LIPASE 3"/>
    <property type="match status" value="1"/>
</dbReference>
<dbReference type="AlphaFoldDB" id="A0A9N8W3F8"/>
<gene>
    <name evidence="7" type="ORF">AMORRO_LOCUS2071</name>
</gene>
<sequence length="534" mass="60417">MLNEITNTIINTVSIVFNWIFGIIFPALRKLRHQRTPEEEIRKELSNAKGYAEWLELAHKLDDCLGNDEWKSNPISPYYDHNLIQVRLNHLRQARESNDLLSMIYTLRSGLLRNLGGLNDPRLFSQSYLGTKGLIEDYTREVVNQLEYIAEHDFCETPNLTKVEFFNDTRQSFGSTALVLYGGSSFGLYHLGVVKALNEKGLLPRIISGTAVGALIAALVCIRTDEELPKIFEPGGVDLGAFGKVGSKGNIRRKISRFLKHGYLMDIKVLEECVRTNVGDLTFEEAYAKTNRVLNITVSPTRKFEVPQLLNYLTAPNVLISSAACASVAVIGLYESYELMAKDKTGKTVPWAPTEIRWKKWTDSVPTESESPLKRITELFNVNHFIVSQASTAIAPLLSREQTTRASLLVKCGHFISTEVRHRMSQLEQLRLLPTVFRGLVDEKVSGNVTIVPSITFSDFKSLLSNPTHSSLDNWILKGEQSTWPLLALIKSRCMVELALDRIYLRLKTVPPTERGYLLYKEKTSRRKRTKSVH</sequence>
<dbReference type="PANTHER" id="PTHR14226">
    <property type="entry name" value="NEUROPATHY TARGET ESTERASE/SWISS CHEESE D.MELANOGASTER"/>
    <property type="match status" value="1"/>
</dbReference>
<evidence type="ECO:0000256" key="1">
    <source>
        <dbReference type="ARBA" id="ARBA00022801"/>
    </source>
</evidence>
<dbReference type="GO" id="GO:0004806">
    <property type="term" value="F:triacylglycerol lipase activity"/>
    <property type="evidence" value="ECO:0007669"/>
    <property type="project" value="InterPro"/>
</dbReference>
<evidence type="ECO:0000256" key="2">
    <source>
        <dbReference type="ARBA" id="ARBA00022963"/>
    </source>
</evidence>
<keyword evidence="5" id="KW-1133">Transmembrane helix</keyword>
<dbReference type="SUPFAM" id="SSF52151">
    <property type="entry name" value="FabD/lysophospholipase-like"/>
    <property type="match status" value="1"/>
</dbReference>
<reference evidence="7" key="1">
    <citation type="submission" date="2021-06" db="EMBL/GenBank/DDBJ databases">
        <authorList>
            <person name="Kallberg Y."/>
            <person name="Tangrot J."/>
            <person name="Rosling A."/>
        </authorList>
    </citation>
    <scope>NUCLEOTIDE SEQUENCE</scope>
    <source>
        <strain evidence="7">CL551</strain>
    </source>
</reference>
<dbReference type="GO" id="GO:0006641">
    <property type="term" value="P:triglyceride metabolic process"/>
    <property type="evidence" value="ECO:0007669"/>
    <property type="project" value="UniProtKB-ARBA"/>
</dbReference>
<dbReference type="PROSITE" id="PS51635">
    <property type="entry name" value="PNPLA"/>
    <property type="match status" value="1"/>
</dbReference>
<feature type="domain" description="PNPLA" evidence="6">
    <location>
        <begin position="178"/>
        <end position="377"/>
    </location>
</feature>
<dbReference type="GO" id="GO:0016042">
    <property type="term" value="P:lipid catabolic process"/>
    <property type="evidence" value="ECO:0007669"/>
    <property type="project" value="UniProtKB-KW"/>
</dbReference>
<dbReference type="InterPro" id="IPR002641">
    <property type="entry name" value="PNPLA_dom"/>
</dbReference>
<evidence type="ECO:0000256" key="3">
    <source>
        <dbReference type="ARBA" id="ARBA00023098"/>
    </source>
</evidence>
<dbReference type="InterPro" id="IPR021771">
    <property type="entry name" value="Triacylglycerol_lipase_N"/>
</dbReference>
<keyword evidence="1" id="KW-0378">Hydrolase</keyword>
<evidence type="ECO:0000256" key="4">
    <source>
        <dbReference type="PROSITE-ProRule" id="PRU01161"/>
    </source>
</evidence>
<protein>
    <submittedName>
        <fullName evidence="7">16014_t:CDS:1</fullName>
    </submittedName>
</protein>
<accession>A0A9N8W3F8</accession>
<dbReference type="Pfam" id="PF01734">
    <property type="entry name" value="Patatin"/>
    <property type="match status" value="1"/>
</dbReference>
<keyword evidence="3" id="KW-0443">Lipid metabolism</keyword>
<evidence type="ECO:0000259" key="6">
    <source>
        <dbReference type="PROSITE" id="PS51635"/>
    </source>
</evidence>
<dbReference type="Proteomes" id="UP000789342">
    <property type="component" value="Unassembled WGS sequence"/>
</dbReference>
<keyword evidence="2" id="KW-0442">Lipid degradation</keyword>
<dbReference type="CDD" id="cd07229">
    <property type="entry name" value="Pat_TGL3_like"/>
    <property type="match status" value="1"/>
</dbReference>
<keyword evidence="5" id="KW-0472">Membrane</keyword>